<sequence>MEANLLRFQSSPAISTISPTKSPMFSVQISSPLSKNCNFLAISGIQKNRTQSVMASASTGSNDESRIDEREMYNLDAIRRSLIRLEDSIIYILIERAQYCHNKNAYDPGVIFDDGFQGSLVDFMVKETEKVNAKVTSLQFGVV</sequence>
<evidence type="ECO:0000313" key="5">
    <source>
        <dbReference type="Proteomes" id="UP000326396"/>
    </source>
</evidence>
<dbReference type="Proteomes" id="UP000326396">
    <property type="component" value="Linkage Group LG14"/>
</dbReference>
<gene>
    <name evidence="4" type="ORF">E3N88_12561</name>
</gene>
<dbReference type="PANTHER" id="PTHR21145:SF0">
    <property type="entry name" value="CHORISMATE MUTASE 1, CHLOROPLASTIC"/>
    <property type="match status" value="1"/>
</dbReference>
<proteinExistence type="predicted"/>
<dbReference type="GO" id="GO:0004106">
    <property type="term" value="F:chorismate mutase activity"/>
    <property type="evidence" value="ECO:0007669"/>
    <property type="project" value="UniProtKB-EC"/>
</dbReference>
<evidence type="ECO:0000313" key="4">
    <source>
        <dbReference type="EMBL" id="KAD5961088.1"/>
    </source>
</evidence>
<dbReference type="InterPro" id="IPR036263">
    <property type="entry name" value="Chorismate_II_sf"/>
</dbReference>
<evidence type="ECO:0000256" key="1">
    <source>
        <dbReference type="ARBA" id="ARBA00000824"/>
    </source>
</evidence>
<dbReference type="GO" id="GO:0009073">
    <property type="term" value="P:aromatic amino acid family biosynthetic process"/>
    <property type="evidence" value="ECO:0007669"/>
    <property type="project" value="InterPro"/>
</dbReference>
<dbReference type="OrthoDB" id="1711427at2759"/>
<comment type="caution">
    <text evidence="4">The sequence shown here is derived from an EMBL/GenBank/DDBJ whole genome shotgun (WGS) entry which is preliminary data.</text>
</comment>
<keyword evidence="3" id="KW-0413">Isomerase</keyword>
<name>A0A5N6P7P6_9ASTR</name>
<dbReference type="GO" id="GO:0005737">
    <property type="term" value="C:cytoplasm"/>
    <property type="evidence" value="ECO:0007669"/>
    <property type="project" value="TreeGrafter"/>
</dbReference>
<dbReference type="AlphaFoldDB" id="A0A5N6P7P6"/>
<evidence type="ECO:0000256" key="2">
    <source>
        <dbReference type="ARBA" id="ARBA00012404"/>
    </source>
</evidence>
<protein>
    <recommendedName>
        <fullName evidence="2">chorismate mutase</fullName>
        <ecNumber evidence="2">5.4.99.5</ecNumber>
    </recommendedName>
</protein>
<evidence type="ECO:0000256" key="3">
    <source>
        <dbReference type="ARBA" id="ARBA00023235"/>
    </source>
</evidence>
<dbReference type="Gene3D" id="1.10.590.10">
    <property type="entry name" value="Chorismate mutase, AroQ class superfamily, eukaryotic"/>
    <property type="match status" value="1"/>
</dbReference>
<dbReference type="PANTHER" id="PTHR21145">
    <property type="entry name" value="CHORISMATE MUTASE"/>
    <property type="match status" value="1"/>
</dbReference>
<dbReference type="UniPathway" id="UPA00120">
    <property type="reaction ID" value="UER00203"/>
</dbReference>
<organism evidence="4 5">
    <name type="scientific">Mikania micrantha</name>
    <name type="common">bitter vine</name>
    <dbReference type="NCBI Taxonomy" id="192012"/>
    <lineage>
        <taxon>Eukaryota</taxon>
        <taxon>Viridiplantae</taxon>
        <taxon>Streptophyta</taxon>
        <taxon>Embryophyta</taxon>
        <taxon>Tracheophyta</taxon>
        <taxon>Spermatophyta</taxon>
        <taxon>Magnoliopsida</taxon>
        <taxon>eudicotyledons</taxon>
        <taxon>Gunneridae</taxon>
        <taxon>Pentapetalae</taxon>
        <taxon>asterids</taxon>
        <taxon>campanulids</taxon>
        <taxon>Asterales</taxon>
        <taxon>Asteraceae</taxon>
        <taxon>Asteroideae</taxon>
        <taxon>Heliantheae alliance</taxon>
        <taxon>Eupatorieae</taxon>
        <taxon>Mikania</taxon>
    </lineage>
</organism>
<dbReference type="EC" id="5.4.99.5" evidence="2"/>
<dbReference type="EMBL" id="SZYD01000006">
    <property type="protein sequence ID" value="KAD5961088.1"/>
    <property type="molecule type" value="Genomic_DNA"/>
</dbReference>
<dbReference type="InterPro" id="IPR037039">
    <property type="entry name" value="CM_AroQ_sf_eucaryotic"/>
</dbReference>
<dbReference type="SUPFAM" id="SSF48600">
    <property type="entry name" value="Chorismate mutase II"/>
    <property type="match status" value="1"/>
</dbReference>
<keyword evidence="5" id="KW-1185">Reference proteome</keyword>
<comment type="catalytic activity">
    <reaction evidence="1">
        <text>chorismate = prephenate</text>
        <dbReference type="Rhea" id="RHEA:13897"/>
        <dbReference type="ChEBI" id="CHEBI:29748"/>
        <dbReference type="ChEBI" id="CHEBI:29934"/>
        <dbReference type="EC" id="5.4.99.5"/>
    </reaction>
</comment>
<accession>A0A5N6P7P6</accession>
<reference evidence="4 5" key="1">
    <citation type="submission" date="2019-05" db="EMBL/GenBank/DDBJ databases">
        <title>Mikania micrantha, genome provides insights into the molecular mechanism of rapid growth.</title>
        <authorList>
            <person name="Liu B."/>
        </authorList>
    </citation>
    <scope>NUCLEOTIDE SEQUENCE [LARGE SCALE GENOMIC DNA]</scope>
    <source>
        <strain evidence="4">NLD-2019</strain>
        <tissue evidence="4">Leaf</tissue>
    </source>
</reference>
<dbReference type="GO" id="GO:0046417">
    <property type="term" value="P:chorismate metabolic process"/>
    <property type="evidence" value="ECO:0007669"/>
    <property type="project" value="InterPro"/>
</dbReference>
<dbReference type="InterPro" id="IPR008238">
    <property type="entry name" value="Chorismate_mutase_AroQ_euk"/>
</dbReference>